<feature type="transmembrane region" description="Helical" evidence="1">
    <location>
        <begin position="24"/>
        <end position="47"/>
    </location>
</feature>
<dbReference type="PANTHER" id="PTHR36833:SF1">
    <property type="entry name" value="INTEGRAL MEMBRANE TRANSPORT PROTEIN"/>
    <property type="match status" value="1"/>
</dbReference>
<keyword evidence="3" id="KW-1185">Reference proteome</keyword>
<reference evidence="2 3" key="1">
    <citation type="submission" date="2018-10" db="EMBL/GenBank/DDBJ databases">
        <title>Cohnella sp. M2MS4P-1, whole genome shotgun sequence.</title>
        <authorList>
            <person name="Tuo L."/>
        </authorList>
    </citation>
    <scope>NUCLEOTIDE SEQUENCE [LARGE SCALE GENOMIC DNA]</scope>
    <source>
        <strain evidence="2 3">M2MS4P-1</strain>
    </source>
</reference>
<feature type="transmembrane region" description="Helical" evidence="1">
    <location>
        <begin position="146"/>
        <end position="175"/>
    </location>
</feature>
<dbReference type="AlphaFoldDB" id="A0A494XZV2"/>
<evidence type="ECO:0000313" key="2">
    <source>
        <dbReference type="EMBL" id="RKP53073.1"/>
    </source>
</evidence>
<dbReference type="Proteomes" id="UP000282076">
    <property type="component" value="Unassembled WGS sequence"/>
</dbReference>
<evidence type="ECO:0000313" key="3">
    <source>
        <dbReference type="Proteomes" id="UP000282076"/>
    </source>
</evidence>
<organism evidence="2 3">
    <name type="scientific">Cohnella endophytica</name>
    <dbReference type="NCBI Taxonomy" id="2419778"/>
    <lineage>
        <taxon>Bacteria</taxon>
        <taxon>Bacillati</taxon>
        <taxon>Bacillota</taxon>
        <taxon>Bacilli</taxon>
        <taxon>Bacillales</taxon>
        <taxon>Paenibacillaceae</taxon>
        <taxon>Cohnella</taxon>
    </lineage>
</organism>
<feature type="transmembrane region" description="Helical" evidence="1">
    <location>
        <begin position="235"/>
        <end position="256"/>
    </location>
</feature>
<feature type="transmembrane region" description="Helical" evidence="1">
    <location>
        <begin position="115"/>
        <end position="134"/>
    </location>
</feature>
<evidence type="ECO:0000256" key="1">
    <source>
        <dbReference type="SAM" id="Phobius"/>
    </source>
</evidence>
<evidence type="ECO:0008006" key="4">
    <source>
        <dbReference type="Google" id="ProtNLM"/>
    </source>
</evidence>
<name>A0A494XZV2_9BACL</name>
<accession>A0A494XZV2</accession>
<feature type="transmembrane region" description="Helical" evidence="1">
    <location>
        <begin position="62"/>
        <end position="82"/>
    </location>
</feature>
<keyword evidence="1" id="KW-1133">Transmembrane helix</keyword>
<keyword evidence="1" id="KW-0472">Membrane</keyword>
<gene>
    <name evidence="2" type="ORF">D7Z26_15165</name>
</gene>
<dbReference type="InterPro" id="IPR010390">
    <property type="entry name" value="ABC-2_transporter-like"/>
</dbReference>
<proteinExistence type="predicted"/>
<dbReference type="RefSeq" id="WP_120977817.1">
    <property type="nucleotide sequence ID" value="NZ_RBZM01000006.1"/>
</dbReference>
<dbReference type="Pfam" id="PF06182">
    <property type="entry name" value="ABC2_membrane_6"/>
    <property type="match status" value="1"/>
</dbReference>
<keyword evidence="1" id="KW-0812">Transmembrane</keyword>
<comment type="caution">
    <text evidence="2">The sequence shown here is derived from an EMBL/GenBank/DDBJ whole genome shotgun (WGS) entry which is preliminary data.</text>
</comment>
<sequence>MHGIRLYLRFVIIYLKTKIEYDHFFVFMDLVLNSIWPLVNLTMLWIMLDRFGQIDGWDFDQLMFLFNLSHMAYLVCAVIIWNPTREMQELVRSGGFDAYLIRPIHPLAHLIMRQFSHGHFFGLVVSVSILIYNVNRLQLDVTIGSVAWFLSIVIGGALIYSAYMLVCGTLSFWIVKTESVYELVVDNLRGITEFPLTIYNKTVKAILLFVVPYGFVNYVPASGMFFPESSPWPEVVRLLATPVLGAVLFGSALLFFRIGMKRYQSTGS</sequence>
<dbReference type="PANTHER" id="PTHR36833">
    <property type="entry name" value="SLR0610 PROTEIN-RELATED"/>
    <property type="match status" value="1"/>
</dbReference>
<protein>
    <recommendedName>
        <fullName evidence="4">ABC transporter permease</fullName>
    </recommendedName>
</protein>
<dbReference type="EMBL" id="RBZM01000006">
    <property type="protein sequence ID" value="RKP53073.1"/>
    <property type="molecule type" value="Genomic_DNA"/>
</dbReference>
<dbReference type="OrthoDB" id="9788195at2"/>